<evidence type="ECO:0000313" key="5">
    <source>
        <dbReference type="Proteomes" id="UP000655751"/>
    </source>
</evidence>
<sequence length="414" mass="43181">MPIAFESDGKHVSDARLLARGLVFLVVVTAVVAALLARAQGHFDRPVEVTAELVNVGDGLPDNSDVKYHGILVGRVTGVAAAAAQSPNRVRLALRKEFVDAIPGTVTARVVPSNVFAVPSVQLVDNGPGPALRAGARIPEDRSLATVRLQTSLDALEQIAAAAGRPGSDPTVGILTTVEQATSGRGDAAMRAAGQLRRIVTELHAATTPDGTASTLDTLATAITELQSSAPDLLDGLHSAVVPMRAVAEKREQLTALLTGGVHTTTTLGGALERRGDTMLDITSKLGPTLDVLAHGTASAVQIGTSQTHMTDKFGESFDTRTQNSLARVILELTPHKEYTRADCPRYGTLEGPSCRTAPIDGPSVLARPAADIAGGPEQRQRITELLGGQSNTLSDLLIGPLVRDGATDREASR</sequence>
<dbReference type="InterPro" id="IPR052336">
    <property type="entry name" value="MlaD_Phospholipid_Transporter"/>
</dbReference>
<dbReference type="RefSeq" id="WP_196148930.1">
    <property type="nucleotide sequence ID" value="NZ_JADMLG010000003.1"/>
</dbReference>
<keyword evidence="5" id="KW-1185">Reference proteome</keyword>
<dbReference type="Pfam" id="PF02470">
    <property type="entry name" value="MlaD"/>
    <property type="match status" value="1"/>
</dbReference>
<reference evidence="4" key="1">
    <citation type="submission" date="2020-11" db="EMBL/GenBank/DDBJ databases">
        <title>Nocardia NEAU-351.nov., a novel actinomycete isolated from the cow dung.</title>
        <authorList>
            <person name="Zhang X."/>
        </authorList>
    </citation>
    <scope>NUCLEOTIDE SEQUENCE</scope>
    <source>
        <strain evidence="4">NEAU-351</strain>
    </source>
</reference>
<evidence type="ECO:0000313" key="4">
    <source>
        <dbReference type="EMBL" id="MBH0776602.1"/>
    </source>
</evidence>
<gene>
    <name evidence="4" type="ORF">IT779_09930</name>
</gene>
<dbReference type="GO" id="GO:0005576">
    <property type="term" value="C:extracellular region"/>
    <property type="evidence" value="ECO:0007669"/>
    <property type="project" value="TreeGrafter"/>
</dbReference>
<protein>
    <submittedName>
        <fullName evidence="4">MCE family protein</fullName>
    </submittedName>
</protein>
<dbReference type="InterPro" id="IPR003399">
    <property type="entry name" value="Mce/MlaD"/>
</dbReference>
<evidence type="ECO:0000259" key="2">
    <source>
        <dbReference type="Pfam" id="PF02470"/>
    </source>
</evidence>
<feature type="transmembrane region" description="Helical" evidence="1">
    <location>
        <begin position="17"/>
        <end position="37"/>
    </location>
</feature>
<keyword evidence="1" id="KW-1133">Transmembrane helix</keyword>
<dbReference type="PANTHER" id="PTHR33371:SF19">
    <property type="entry name" value="MCE-FAMILY PROTEIN MCE4A"/>
    <property type="match status" value="1"/>
</dbReference>
<organism evidence="4 5">
    <name type="scientific">Nocardia bovistercoris</name>
    <dbReference type="NCBI Taxonomy" id="2785916"/>
    <lineage>
        <taxon>Bacteria</taxon>
        <taxon>Bacillati</taxon>
        <taxon>Actinomycetota</taxon>
        <taxon>Actinomycetes</taxon>
        <taxon>Mycobacteriales</taxon>
        <taxon>Nocardiaceae</taxon>
        <taxon>Nocardia</taxon>
    </lineage>
</organism>
<evidence type="ECO:0000256" key="1">
    <source>
        <dbReference type="SAM" id="Phobius"/>
    </source>
</evidence>
<dbReference type="InterPro" id="IPR024516">
    <property type="entry name" value="Mce_C"/>
</dbReference>
<keyword evidence="1" id="KW-0812">Transmembrane</keyword>
<comment type="caution">
    <text evidence="4">The sequence shown here is derived from an EMBL/GenBank/DDBJ whole genome shotgun (WGS) entry which is preliminary data.</text>
</comment>
<evidence type="ECO:0000259" key="3">
    <source>
        <dbReference type="Pfam" id="PF11887"/>
    </source>
</evidence>
<dbReference type="AlphaFoldDB" id="A0A931N2C6"/>
<dbReference type="Pfam" id="PF11887">
    <property type="entry name" value="Mce4_CUP1"/>
    <property type="match status" value="1"/>
</dbReference>
<feature type="domain" description="Mce/MlaD" evidence="2">
    <location>
        <begin position="46"/>
        <end position="124"/>
    </location>
</feature>
<dbReference type="EMBL" id="JADMLG010000003">
    <property type="protein sequence ID" value="MBH0776602.1"/>
    <property type="molecule type" value="Genomic_DNA"/>
</dbReference>
<dbReference type="Proteomes" id="UP000655751">
    <property type="component" value="Unassembled WGS sequence"/>
</dbReference>
<feature type="domain" description="Mammalian cell entry C-terminal" evidence="3">
    <location>
        <begin position="131"/>
        <end position="353"/>
    </location>
</feature>
<proteinExistence type="predicted"/>
<dbReference type="GO" id="GO:0051701">
    <property type="term" value="P:biological process involved in interaction with host"/>
    <property type="evidence" value="ECO:0007669"/>
    <property type="project" value="TreeGrafter"/>
</dbReference>
<keyword evidence="1" id="KW-0472">Membrane</keyword>
<dbReference type="PANTHER" id="PTHR33371">
    <property type="entry name" value="INTERMEMBRANE PHOSPHOLIPID TRANSPORT SYSTEM BINDING PROTEIN MLAD-RELATED"/>
    <property type="match status" value="1"/>
</dbReference>
<name>A0A931N2C6_9NOCA</name>
<accession>A0A931N2C6</accession>